<name>R0J027_EXST2</name>
<accession>R0J027</accession>
<gene>
    <name evidence="1" type="ORF">SETTUDRAFT_103177</name>
</gene>
<reference evidence="1 2" key="1">
    <citation type="journal article" date="2012" name="PLoS Pathog.">
        <title>Diverse lifestyles and strategies of plant pathogenesis encoded in the genomes of eighteen Dothideomycetes fungi.</title>
        <authorList>
            <person name="Ohm R.A."/>
            <person name="Feau N."/>
            <person name="Henrissat B."/>
            <person name="Schoch C.L."/>
            <person name="Horwitz B.A."/>
            <person name="Barry K.W."/>
            <person name="Condon B.J."/>
            <person name="Copeland A.C."/>
            <person name="Dhillon B."/>
            <person name="Glaser F."/>
            <person name="Hesse C.N."/>
            <person name="Kosti I."/>
            <person name="LaButti K."/>
            <person name="Lindquist E.A."/>
            <person name="Lucas S."/>
            <person name="Salamov A.A."/>
            <person name="Bradshaw R.E."/>
            <person name="Ciuffetti L."/>
            <person name="Hamelin R.C."/>
            <person name="Kema G.H.J."/>
            <person name="Lawrence C."/>
            <person name="Scott J.A."/>
            <person name="Spatafora J.W."/>
            <person name="Turgeon B.G."/>
            <person name="de Wit P.J.G.M."/>
            <person name="Zhong S."/>
            <person name="Goodwin S.B."/>
            <person name="Grigoriev I.V."/>
        </authorList>
    </citation>
    <scope>NUCLEOTIDE SEQUENCE [LARGE SCALE GENOMIC DNA]</scope>
    <source>
        <strain evidence="2">28A</strain>
    </source>
</reference>
<dbReference type="OrthoDB" id="4167490at2759"/>
<dbReference type="HOGENOM" id="CLU_837133_0_0_1"/>
<protein>
    <submittedName>
        <fullName evidence="1">Uncharacterized protein</fullName>
    </submittedName>
</protein>
<dbReference type="AlphaFoldDB" id="R0J027"/>
<sequence length="329" mass="38184">MGLAPIERLPVELLQQIFVQADYNLALLQASPYIASRLSSGYIYNATCNHYLTEVHGQRAQQSAAQTQIFASKWMTWDFFQSWCIRRFETAGCLCDHTPEDGCFDAQWPPNFNDATTMIFSRSHLPRLSFVKGRIPKKLLRGPWSQEKIEFLRFLLWITSMSVDWNDPETAKIAVEGRRQAILKRKLEAVELFNHNRRLGKPPSLDTLCFAVTEAGCDRSIVFDTLLTTNIWSNKKRARYSETLHQWCDTQMEADNPKGLWLFQKLEESRIFRNRKEEIGGREACLYLEFGNYDGGPQDQLIVNDLEWNKVCRVFTFLEMKLSVSFLAE</sequence>
<proteinExistence type="predicted"/>
<dbReference type="GeneID" id="19394966"/>
<dbReference type="Proteomes" id="UP000016935">
    <property type="component" value="Unassembled WGS sequence"/>
</dbReference>
<evidence type="ECO:0000313" key="1">
    <source>
        <dbReference type="EMBL" id="EOA90360.1"/>
    </source>
</evidence>
<organism evidence="1 2">
    <name type="scientific">Exserohilum turcicum (strain 28A)</name>
    <name type="common">Northern leaf blight fungus</name>
    <name type="synonym">Setosphaeria turcica</name>
    <dbReference type="NCBI Taxonomy" id="671987"/>
    <lineage>
        <taxon>Eukaryota</taxon>
        <taxon>Fungi</taxon>
        <taxon>Dikarya</taxon>
        <taxon>Ascomycota</taxon>
        <taxon>Pezizomycotina</taxon>
        <taxon>Dothideomycetes</taxon>
        <taxon>Pleosporomycetidae</taxon>
        <taxon>Pleosporales</taxon>
        <taxon>Pleosporineae</taxon>
        <taxon>Pleosporaceae</taxon>
        <taxon>Exserohilum</taxon>
    </lineage>
</organism>
<keyword evidence="2" id="KW-1185">Reference proteome</keyword>
<reference evidence="1 2" key="2">
    <citation type="journal article" date="2013" name="PLoS Genet.">
        <title>Comparative genome structure, secondary metabolite, and effector coding capacity across Cochliobolus pathogens.</title>
        <authorList>
            <person name="Condon B.J."/>
            <person name="Leng Y."/>
            <person name="Wu D."/>
            <person name="Bushley K.E."/>
            <person name="Ohm R.A."/>
            <person name="Otillar R."/>
            <person name="Martin J."/>
            <person name="Schackwitz W."/>
            <person name="Grimwood J."/>
            <person name="MohdZainudin N."/>
            <person name="Xue C."/>
            <person name="Wang R."/>
            <person name="Manning V.A."/>
            <person name="Dhillon B."/>
            <person name="Tu Z.J."/>
            <person name="Steffenson B.J."/>
            <person name="Salamov A."/>
            <person name="Sun H."/>
            <person name="Lowry S."/>
            <person name="LaButti K."/>
            <person name="Han J."/>
            <person name="Copeland A."/>
            <person name="Lindquist E."/>
            <person name="Barry K."/>
            <person name="Schmutz J."/>
            <person name="Baker S.E."/>
            <person name="Ciuffetti L.M."/>
            <person name="Grigoriev I.V."/>
            <person name="Zhong S."/>
            <person name="Turgeon B.G."/>
        </authorList>
    </citation>
    <scope>NUCLEOTIDE SEQUENCE [LARGE SCALE GENOMIC DNA]</scope>
    <source>
        <strain evidence="2">28A</strain>
    </source>
</reference>
<dbReference type="eggNOG" id="ENOG502REIX">
    <property type="taxonomic scope" value="Eukaryota"/>
</dbReference>
<evidence type="ECO:0000313" key="2">
    <source>
        <dbReference type="Proteomes" id="UP000016935"/>
    </source>
</evidence>
<dbReference type="EMBL" id="KB908493">
    <property type="protein sequence ID" value="EOA90360.1"/>
    <property type="molecule type" value="Genomic_DNA"/>
</dbReference>
<dbReference type="RefSeq" id="XP_008022226.1">
    <property type="nucleotide sequence ID" value="XM_008024035.1"/>
</dbReference>